<sequence>MDSQQENTKRIAKNTLMLYVRMLFGMLVSLYTSRIVLQALGVEDYGIYNVVGGFVSMFSMVSSSLSSAVSRFLTFELGRSDMEQLKKVFSTSLCIHLVLAAIILLLAESIGVWFLNTHMTIPAERIYAANWVFQASLVAFMFGLFSVPYHASIVAHERMTAFAYIGILDIILRLCIVLFIAYAPFRFDRLIVYSLLLVAVGISMQAIYWNYCRRHFEECCFRLNFYKDCWKAMSSFAGWNFIGCTAGLLKDQGVNVLLNLFIGPIVNAARGIANTVNNVLFSFAGNFMTALKPQITKSYAAGNYDYMFSLVERGSRYSYYILLLFTLPMLFETEFILTLWLKDYPEHTVNFVRLALLITMCDILSNTLINLQLATGKIRNYQLAVGGTLMMNFPLSYICLKMNFPPESVLFVALVVAVCCLLLRLLFLRKMVGLSMRRYLYNVCGNVVVVTVVALLVPAVVYMQMPNNVARFFTICLLSVICTMVSIYLIGCTAHERSFIREKAISVHTKLYKKIDIN</sequence>
<evidence type="ECO:0000256" key="4">
    <source>
        <dbReference type="ARBA" id="ARBA00022989"/>
    </source>
</evidence>
<gene>
    <name evidence="8" type="ORF">DWY14_06415</name>
    <name evidence="9" type="ORF">DWZ34_16785</name>
    <name evidence="7" type="ORF">DXD04_02610</name>
</gene>
<dbReference type="InterPro" id="IPR050833">
    <property type="entry name" value="Poly_Biosynth_Transport"/>
</dbReference>
<protein>
    <submittedName>
        <fullName evidence="7">Lipopolysaccharide biosynthesis protein</fullName>
    </submittedName>
</protein>
<evidence type="ECO:0000256" key="1">
    <source>
        <dbReference type="ARBA" id="ARBA00004651"/>
    </source>
</evidence>
<keyword evidence="3 6" id="KW-0812">Transmembrane</keyword>
<accession>A0A3E4N797</accession>
<feature type="transmembrane region" description="Helical" evidence="6">
    <location>
        <begin position="351"/>
        <end position="371"/>
    </location>
</feature>
<comment type="subcellular location">
    <subcellularLocation>
        <location evidence="1">Cell membrane</location>
        <topology evidence="1">Multi-pass membrane protein</topology>
    </subcellularLocation>
</comment>
<dbReference type="EMBL" id="QRUY01000010">
    <property type="protein sequence ID" value="RGS08411.1"/>
    <property type="molecule type" value="Genomic_DNA"/>
</dbReference>
<evidence type="ECO:0000256" key="2">
    <source>
        <dbReference type="ARBA" id="ARBA00022475"/>
    </source>
</evidence>
<keyword evidence="4 6" id="KW-1133">Transmembrane helix</keyword>
<feature type="transmembrane region" description="Helical" evidence="6">
    <location>
        <begin position="127"/>
        <end position="149"/>
    </location>
</feature>
<dbReference type="EMBL" id="QSQT01000003">
    <property type="protein sequence ID" value="RGK57741.1"/>
    <property type="molecule type" value="Genomic_DNA"/>
</dbReference>
<dbReference type="AlphaFoldDB" id="A0A3E4N797"/>
<evidence type="ECO:0000313" key="7">
    <source>
        <dbReference type="EMBL" id="RGK57741.1"/>
    </source>
</evidence>
<feature type="transmembrane region" description="Helical" evidence="6">
    <location>
        <begin position="191"/>
        <end position="212"/>
    </location>
</feature>
<evidence type="ECO:0000256" key="3">
    <source>
        <dbReference type="ARBA" id="ARBA00022692"/>
    </source>
</evidence>
<feature type="transmembrane region" description="Helical" evidence="6">
    <location>
        <begin position="383"/>
        <end position="403"/>
    </location>
</feature>
<dbReference type="Proteomes" id="UP000285750">
    <property type="component" value="Unassembled WGS sequence"/>
</dbReference>
<reference evidence="10 11" key="1">
    <citation type="submission" date="2018-08" db="EMBL/GenBank/DDBJ databases">
        <title>A genome reference for cultivated species of the human gut microbiota.</title>
        <authorList>
            <person name="Zou Y."/>
            <person name="Xue W."/>
            <person name="Luo G."/>
        </authorList>
    </citation>
    <scope>NUCLEOTIDE SEQUENCE [LARGE SCALE GENOMIC DNA]</scope>
    <source>
        <strain evidence="8 12">AF24-16AC</strain>
        <strain evidence="9 11">AF31-28B-AC</strain>
        <strain evidence="7 10">TF10-3AC</strain>
    </source>
</reference>
<feature type="transmembrane region" description="Helical" evidence="6">
    <location>
        <begin position="317"/>
        <end position="339"/>
    </location>
</feature>
<evidence type="ECO:0000313" key="10">
    <source>
        <dbReference type="Proteomes" id="UP000260862"/>
    </source>
</evidence>
<name>A0A3E4N797_9BACT</name>
<evidence type="ECO:0000313" key="11">
    <source>
        <dbReference type="Proteomes" id="UP000285109"/>
    </source>
</evidence>
<feature type="transmembrane region" description="Helical" evidence="6">
    <location>
        <begin position="18"/>
        <end position="40"/>
    </location>
</feature>
<keyword evidence="5 6" id="KW-0472">Membrane</keyword>
<proteinExistence type="predicted"/>
<keyword evidence="2" id="KW-1003">Cell membrane</keyword>
<feature type="transmembrane region" description="Helical" evidence="6">
    <location>
        <begin position="469"/>
        <end position="491"/>
    </location>
</feature>
<feature type="transmembrane region" description="Helical" evidence="6">
    <location>
        <begin position="46"/>
        <end position="73"/>
    </location>
</feature>
<feature type="transmembrane region" description="Helical" evidence="6">
    <location>
        <begin position="161"/>
        <end position="185"/>
    </location>
</feature>
<dbReference type="GO" id="GO:0005886">
    <property type="term" value="C:plasma membrane"/>
    <property type="evidence" value="ECO:0007669"/>
    <property type="project" value="UniProtKB-SubCell"/>
</dbReference>
<dbReference type="PANTHER" id="PTHR30250">
    <property type="entry name" value="PST FAMILY PREDICTED COLANIC ACID TRANSPORTER"/>
    <property type="match status" value="1"/>
</dbReference>
<dbReference type="Proteomes" id="UP000260862">
    <property type="component" value="Unassembled WGS sequence"/>
</dbReference>
<dbReference type="PANTHER" id="PTHR30250:SF26">
    <property type="entry name" value="PSMA PROTEIN"/>
    <property type="match status" value="1"/>
</dbReference>
<keyword evidence="10" id="KW-1185">Reference proteome</keyword>
<feature type="transmembrane region" description="Helical" evidence="6">
    <location>
        <begin position="93"/>
        <end position="115"/>
    </location>
</feature>
<dbReference type="RefSeq" id="WP_117670601.1">
    <property type="nucleotide sequence ID" value="NZ_CABOGR010000003.1"/>
</dbReference>
<evidence type="ECO:0000313" key="9">
    <source>
        <dbReference type="EMBL" id="RHM91698.1"/>
    </source>
</evidence>
<dbReference type="Proteomes" id="UP000285109">
    <property type="component" value="Unassembled WGS sequence"/>
</dbReference>
<evidence type="ECO:0000313" key="12">
    <source>
        <dbReference type="Proteomes" id="UP000285750"/>
    </source>
</evidence>
<dbReference type="EMBL" id="QRQK01000052">
    <property type="protein sequence ID" value="RHM91698.1"/>
    <property type="molecule type" value="Genomic_DNA"/>
</dbReference>
<comment type="caution">
    <text evidence="7">The sequence shown here is derived from an EMBL/GenBank/DDBJ whole genome shotgun (WGS) entry which is preliminary data.</text>
</comment>
<evidence type="ECO:0000256" key="6">
    <source>
        <dbReference type="SAM" id="Phobius"/>
    </source>
</evidence>
<evidence type="ECO:0000313" key="8">
    <source>
        <dbReference type="EMBL" id="RGS08411.1"/>
    </source>
</evidence>
<organism evidence="7 10">
    <name type="scientific">Phocaeicola plebeius</name>
    <dbReference type="NCBI Taxonomy" id="310297"/>
    <lineage>
        <taxon>Bacteria</taxon>
        <taxon>Pseudomonadati</taxon>
        <taxon>Bacteroidota</taxon>
        <taxon>Bacteroidia</taxon>
        <taxon>Bacteroidales</taxon>
        <taxon>Bacteroidaceae</taxon>
        <taxon>Phocaeicola</taxon>
    </lineage>
</organism>
<feature type="transmembrane region" description="Helical" evidence="6">
    <location>
        <begin position="409"/>
        <end position="427"/>
    </location>
</feature>
<evidence type="ECO:0000256" key="5">
    <source>
        <dbReference type="ARBA" id="ARBA00023136"/>
    </source>
</evidence>
<feature type="transmembrane region" description="Helical" evidence="6">
    <location>
        <begin position="439"/>
        <end position="463"/>
    </location>
</feature>